<evidence type="ECO:0008006" key="3">
    <source>
        <dbReference type="Google" id="ProtNLM"/>
    </source>
</evidence>
<dbReference type="Gene3D" id="3.90.550.10">
    <property type="entry name" value="Spore Coat Polysaccharide Biosynthesis Protein SpsA, Chain A"/>
    <property type="match status" value="1"/>
</dbReference>
<gene>
    <name evidence="2" type="ORF">LCGC14_0181220</name>
</gene>
<evidence type="ECO:0000256" key="1">
    <source>
        <dbReference type="SAM" id="MobiDB-lite"/>
    </source>
</evidence>
<dbReference type="InterPro" id="IPR050793">
    <property type="entry name" value="CMP-NeuNAc_synthase"/>
</dbReference>
<sequence>MPDNLDKNAPGAPDILGLIPARGGSKHPPKKNIQPFRGRPLIVHTIEQGLNSKTISRTIVSTDSEEIAQIARDAGADVPFLRPAAMIDRAVRMLQDHPEADSLRAVIPAPHTPYKMW</sequence>
<dbReference type="SUPFAM" id="SSF53448">
    <property type="entry name" value="Nucleotide-diphospho-sugar transferases"/>
    <property type="match status" value="1"/>
</dbReference>
<dbReference type="PANTHER" id="PTHR21485">
    <property type="entry name" value="HAD SUPERFAMILY MEMBERS CMAS AND KDSC"/>
    <property type="match status" value="1"/>
</dbReference>
<feature type="region of interest" description="Disordered" evidence="1">
    <location>
        <begin position="1"/>
        <end position="35"/>
    </location>
</feature>
<proteinExistence type="predicted"/>
<comment type="caution">
    <text evidence="2">The sequence shown here is derived from an EMBL/GenBank/DDBJ whole genome shotgun (WGS) entry which is preliminary data.</text>
</comment>
<dbReference type="GO" id="GO:0008781">
    <property type="term" value="F:N-acylneuraminate cytidylyltransferase activity"/>
    <property type="evidence" value="ECO:0007669"/>
    <property type="project" value="TreeGrafter"/>
</dbReference>
<dbReference type="EMBL" id="LAZR01000073">
    <property type="protein sequence ID" value="KKN95054.1"/>
    <property type="molecule type" value="Genomic_DNA"/>
</dbReference>
<dbReference type="InterPro" id="IPR029044">
    <property type="entry name" value="Nucleotide-diphossugar_trans"/>
</dbReference>
<accession>A0A0F9UTM1</accession>
<dbReference type="InterPro" id="IPR003329">
    <property type="entry name" value="Cytidylyl_trans"/>
</dbReference>
<dbReference type="Pfam" id="PF02348">
    <property type="entry name" value="CTP_transf_3"/>
    <property type="match status" value="1"/>
</dbReference>
<dbReference type="AlphaFoldDB" id="A0A0F9UTM1"/>
<organism evidence="2">
    <name type="scientific">marine sediment metagenome</name>
    <dbReference type="NCBI Taxonomy" id="412755"/>
    <lineage>
        <taxon>unclassified sequences</taxon>
        <taxon>metagenomes</taxon>
        <taxon>ecological metagenomes</taxon>
    </lineage>
</organism>
<dbReference type="PANTHER" id="PTHR21485:SF6">
    <property type="entry name" value="N-ACYLNEURAMINATE CYTIDYLYLTRANSFERASE-RELATED"/>
    <property type="match status" value="1"/>
</dbReference>
<evidence type="ECO:0000313" key="2">
    <source>
        <dbReference type="EMBL" id="KKN95054.1"/>
    </source>
</evidence>
<name>A0A0F9UTM1_9ZZZZ</name>
<reference evidence="2" key="1">
    <citation type="journal article" date="2015" name="Nature">
        <title>Complex archaea that bridge the gap between prokaryotes and eukaryotes.</title>
        <authorList>
            <person name="Spang A."/>
            <person name="Saw J.H."/>
            <person name="Jorgensen S.L."/>
            <person name="Zaremba-Niedzwiedzka K."/>
            <person name="Martijn J."/>
            <person name="Lind A.E."/>
            <person name="van Eijk R."/>
            <person name="Schleper C."/>
            <person name="Guy L."/>
            <person name="Ettema T.J."/>
        </authorList>
    </citation>
    <scope>NUCLEOTIDE SEQUENCE</scope>
</reference>
<protein>
    <recommendedName>
        <fullName evidence="3">N-acylneuraminate cytidylyltransferase</fullName>
    </recommendedName>
</protein>